<comment type="caution">
    <text evidence="5">The sequence shown here is derived from an EMBL/GenBank/DDBJ whole genome shotgun (WGS) entry which is preliminary data.</text>
</comment>
<keyword evidence="3" id="KW-0472">Membrane</keyword>
<dbReference type="SUPFAM" id="SSF144015">
    <property type="entry name" value="Peptidoglycan deacetylase N-terminal noncatalytic region"/>
    <property type="match status" value="1"/>
</dbReference>
<proteinExistence type="predicted"/>
<organism evidence="5 6">
    <name type="scientific">Streptococcus anginosus</name>
    <dbReference type="NCBI Taxonomy" id="1328"/>
    <lineage>
        <taxon>Bacteria</taxon>
        <taxon>Bacillati</taxon>
        <taxon>Bacillota</taxon>
        <taxon>Bacilli</taxon>
        <taxon>Lactobacillales</taxon>
        <taxon>Streptococcaceae</taxon>
        <taxon>Streptococcus</taxon>
        <taxon>Streptococcus anginosus group</taxon>
    </lineage>
</organism>
<feature type="domain" description="NodB homology" evidence="4">
    <location>
        <begin position="260"/>
        <end position="434"/>
    </location>
</feature>
<keyword evidence="2" id="KW-0378">Hydrolase</keyword>
<keyword evidence="3" id="KW-1133">Transmembrane helix</keyword>
<name>A0A2T0G5E8_STRAP</name>
<keyword evidence="1" id="KW-0479">Metal-binding</keyword>
<evidence type="ECO:0000313" key="6">
    <source>
        <dbReference type="Proteomes" id="UP000238573"/>
    </source>
</evidence>
<dbReference type="Pfam" id="PF01522">
    <property type="entry name" value="Polysacc_deac_1"/>
    <property type="match status" value="1"/>
</dbReference>
<dbReference type="GO" id="GO:0016020">
    <property type="term" value="C:membrane"/>
    <property type="evidence" value="ECO:0007669"/>
    <property type="project" value="TreeGrafter"/>
</dbReference>
<dbReference type="AlphaFoldDB" id="A0A2T0G5E8"/>
<dbReference type="RefSeq" id="WP_106384092.1">
    <property type="nucleotide sequence ID" value="NZ_PVSZ01000008.1"/>
</dbReference>
<dbReference type="InterPro" id="IPR050248">
    <property type="entry name" value="Polysacc_deacetylase_ArnD"/>
</dbReference>
<reference evidence="5 6" key="1">
    <citation type="journal article" date="1993" name="J. Dent. Res.">
        <title>The isolation and characterization of milleri group streptococci from dental periapical abscesses.</title>
        <authorList>
            <person name="Fisher L.E."/>
            <person name="Russell R.R."/>
        </authorList>
    </citation>
    <scope>NUCLEOTIDE SEQUENCE [LARGE SCALE GENOMIC DNA]</scope>
    <source>
        <strain evidence="5 6">OUP21</strain>
    </source>
</reference>
<dbReference type="Gene3D" id="3.20.20.370">
    <property type="entry name" value="Glycoside hydrolase/deacetylase"/>
    <property type="match status" value="1"/>
</dbReference>
<evidence type="ECO:0000256" key="1">
    <source>
        <dbReference type="ARBA" id="ARBA00022723"/>
    </source>
</evidence>
<accession>A0A2T0G5E8</accession>
<dbReference type="Pfam" id="PF18627">
    <property type="entry name" value="PgdA_N"/>
    <property type="match status" value="1"/>
</dbReference>
<dbReference type="PROSITE" id="PS51677">
    <property type="entry name" value="NODB"/>
    <property type="match status" value="1"/>
</dbReference>
<evidence type="ECO:0000256" key="2">
    <source>
        <dbReference type="ARBA" id="ARBA00022801"/>
    </source>
</evidence>
<dbReference type="Proteomes" id="UP000238573">
    <property type="component" value="Unassembled WGS sequence"/>
</dbReference>
<dbReference type="PANTHER" id="PTHR10587:SF133">
    <property type="entry name" value="CHITIN DEACETYLASE 1-RELATED"/>
    <property type="match status" value="1"/>
</dbReference>
<dbReference type="GO" id="GO:0005975">
    <property type="term" value="P:carbohydrate metabolic process"/>
    <property type="evidence" value="ECO:0007669"/>
    <property type="project" value="InterPro"/>
</dbReference>
<dbReference type="Gene3D" id="3.30.565.50">
    <property type="match status" value="1"/>
</dbReference>
<protein>
    <submittedName>
        <fullName evidence="5">Polysaccharide deacetylase</fullName>
    </submittedName>
</protein>
<dbReference type="InterPro" id="IPR040802">
    <property type="entry name" value="PgdA_N"/>
</dbReference>
<dbReference type="Gene3D" id="3.90.640.30">
    <property type="match status" value="1"/>
</dbReference>
<evidence type="ECO:0000259" key="4">
    <source>
        <dbReference type="PROSITE" id="PS51677"/>
    </source>
</evidence>
<evidence type="ECO:0000313" key="5">
    <source>
        <dbReference type="EMBL" id="PRT71277.1"/>
    </source>
</evidence>
<dbReference type="SUPFAM" id="SSF88713">
    <property type="entry name" value="Glycoside hydrolase/deacetylase"/>
    <property type="match status" value="1"/>
</dbReference>
<sequence>MKKILLIVLNVAFLMIIIFGSFRIRKLLQERKLNRQISQVLKRTDTKYHYGSVRKQTGRVGSQLITSYYPLTESKQDIGVIKEKINADIQKFSDKQSQVSQYDNLIFYVSHFTETNFSGVKQVEIKRISYPVLTTKVGKAREEVLDSLYMSSDNKLFSLNRLFKNVEQAKKLLLEEMQQKITTLHKTEGQKILQAFQTRDISQWTFSYEKGKLNLFYKNNERVSKVEIALPALYEVIDEHYLKGEDLAAYQSYQAKKQQKLVALTFDDGPNAATTPQALDILAKYHVKGTFFMLGKNIAGNEQLVKRVHDEGHEIGNHSWSHPQLPTLALEQAKKQIEDTQAALRAVIGESPKMMRPPYGAINNTLRNAVDMSFIMWNVDSLDWKNRNTGSIMEQVKKQTYPGSIILMHDIHQTTINALPSVIEYLKKNGYTLVTVSELLNHQLEGHRLYYGAN</sequence>
<dbReference type="InterPro" id="IPR011330">
    <property type="entry name" value="Glyco_hydro/deAcase_b/a-brl"/>
</dbReference>
<evidence type="ECO:0000256" key="3">
    <source>
        <dbReference type="SAM" id="Phobius"/>
    </source>
</evidence>
<keyword evidence="3" id="KW-0812">Transmembrane</keyword>
<dbReference type="EMBL" id="PVSZ01000008">
    <property type="protein sequence ID" value="PRT71277.1"/>
    <property type="molecule type" value="Genomic_DNA"/>
</dbReference>
<dbReference type="GO" id="GO:0016810">
    <property type="term" value="F:hydrolase activity, acting on carbon-nitrogen (but not peptide) bonds"/>
    <property type="evidence" value="ECO:0007669"/>
    <property type="project" value="InterPro"/>
</dbReference>
<dbReference type="GO" id="GO:0046872">
    <property type="term" value="F:metal ion binding"/>
    <property type="evidence" value="ECO:0007669"/>
    <property type="project" value="UniProtKB-KW"/>
</dbReference>
<gene>
    <name evidence="5" type="ORF">C6A27_03425</name>
</gene>
<feature type="transmembrane region" description="Helical" evidence="3">
    <location>
        <begin position="6"/>
        <end position="24"/>
    </location>
</feature>
<dbReference type="InterPro" id="IPR002509">
    <property type="entry name" value="NODB_dom"/>
</dbReference>
<dbReference type="PANTHER" id="PTHR10587">
    <property type="entry name" value="GLYCOSYL TRANSFERASE-RELATED"/>
    <property type="match status" value="1"/>
</dbReference>